<organism evidence="2">
    <name type="scientific">marine sediment metagenome</name>
    <dbReference type="NCBI Taxonomy" id="412755"/>
    <lineage>
        <taxon>unclassified sequences</taxon>
        <taxon>metagenomes</taxon>
        <taxon>ecological metagenomes</taxon>
    </lineage>
</organism>
<proteinExistence type="predicted"/>
<evidence type="ECO:0000259" key="1">
    <source>
        <dbReference type="Pfam" id="PF00535"/>
    </source>
</evidence>
<name>X1UT27_9ZZZZ</name>
<dbReference type="InterPro" id="IPR001173">
    <property type="entry name" value="Glyco_trans_2-like"/>
</dbReference>
<dbReference type="EMBL" id="BARW01018143">
    <property type="protein sequence ID" value="GAI95474.1"/>
    <property type="molecule type" value="Genomic_DNA"/>
</dbReference>
<dbReference type="GO" id="GO:0016758">
    <property type="term" value="F:hexosyltransferase activity"/>
    <property type="evidence" value="ECO:0007669"/>
    <property type="project" value="UniProtKB-ARBA"/>
</dbReference>
<gene>
    <name evidence="2" type="ORF">S12H4_31129</name>
</gene>
<feature type="domain" description="Glycosyltransferase 2-like" evidence="1">
    <location>
        <begin position="7"/>
        <end position="135"/>
    </location>
</feature>
<dbReference type="AlphaFoldDB" id="X1UT27"/>
<sequence>EEKPFVIIIPSYNNAKWCIQNIESAAFQNYKNFRVIFIDDCSTDNTYQLVSNYVHQNNLCDKVTLIKNEKRKLACVNIYNTVHTCKDDEICMVLDGDDWFPNHNVLNLLNQVYSQDVWLTYGQFQWHPSGRAGTTIPVPDQVIENREFRRLADTVYQLRTYYAWLYKQIKLKDLLYEGKVMPIAHDVAIMMPMFEMADHRIRFISTPIYVYNMTNPLHDASNTNLILKIDAAIRQSSQYKKFDTPIKTKG</sequence>
<dbReference type="Pfam" id="PF00535">
    <property type="entry name" value="Glycos_transf_2"/>
    <property type="match status" value="1"/>
</dbReference>
<dbReference type="Gene3D" id="3.90.550.10">
    <property type="entry name" value="Spore Coat Polysaccharide Biosynthesis Protein SpsA, Chain A"/>
    <property type="match status" value="1"/>
</dbReference>
<dbReference type="PANTHER" id="PTHR22916:SF3">
    <property type="entry name" value="UDP-GLCNAC:BETAGAL BETA-1,3-N-ACETYLGLUCOSAMINYLTRANSFERASE-LIKE PROTEIN 1"/>
    <property type="match status" value="1"/>
</dbReference>
<evidence type="ECO:0000313" key="2">
    <source>
        <dbReference type="EMBL" id="GAI95474.1"/>
    </source>
</evidence>
<protein>
    <recommendedName>
        <fullName evidence="1">Glycosyltransferase 2-like domain-containing protein</fullName>
    </recommendedName>
</protein>
<comment type="caution">
    <text evidence="2">The sequence shown here is derived from an EMBL/GenBank/DDBJ whole genome shotgun (WGS) entry which is preliminary data.</text>
</comment>
<feature type="non-terminal residue" evidence="2">
    <location>
        <position position="1"/>
    </location>
</feature>
<dbReference type="PANTHER" id="PTHR22916">
    <property type="entry name" value="GLYCOSYLTRANSFERASE"/>
    <property type="match status" value="1"/>
</dbReference>
<accession>X1UT27</accession>
<dbReference type="InterPro" id="IPR029044">
    <property type="entry name" value="Nucleotide-diphossugar_trans"/>
</dbReference>
<reference evidence="2" key="1">
    <citation type="journal article" date="2014" name="Front. Microbiol.">
        <title>High frequency of phylogenetically diverse reductive dehalogenase-homologous genes in deep subseafloor sedimentary metagenomes.</title>
        <authorList>
            <person name="Kawai M."/>
            <person name="Futagami T."/>
            <person name="Toyoda A."/>
            <person name="Takaki Y."/>
            <person name="Nishi S."/>
            <person name="Hori S."/>
            <person name="Arai W."/>
            <person name="Tsubouchi T."/>
            <person name="Morono Y."/>
            <person name="Uchiyama I."/>
            <person name="Ito T."/>
            <person name="Fujiyama A."/>
            <person name="Inagaki F."/>
            <person name="Takami H."/>
        </authorList>
    </citation>
    <scope>NUCLEOTIDE SEQUENCE</scope>
    <source>
        <strain evidence="2">Expedition CK06-06</strain>
    </source>
</reference>
<dbReference type="SUPFAM" id="SSF53448">
    <property type="entry name" value="Nucleotide-diphospho-sugar transferases"/>
    <property type="match status" value="1"/>
</dbReference>
<dbReference type="CDD" id="cd00761">
    <property type="entry name" value="Glyco_tranf_GTA_type"/>
    <property type="match status" value="1"/>
</dbReference>